<dbReference type="InterPro" id="IPR001202">
    <property type="entry name" value="WW_dom"/>
</dbReference>
<reference evidence="3 4" key="1">
    <citation type="submission" date="2024-02" db="EMBL/GenBank/DDBJ databases">
        <authorList>
            <person name="Chen Y."/>
            <person name="Shah S."/>
            <person name="Dougan E. K."/>
            <person name="Thang M."/>
            <person name="Chan C."/>
        </authorList>
    </citation>
    <scope>NUCLEOTIDE SEQUENCE [LARGE SCALE GENOMIC DNA]</scope>
</reference>
<feature type="domain" description="WW" evidence="2">
    <location>
        <begin position="117"/>
        <end position="151"/>
    </location>
</feature>
<feature type="domain" description="WW" evidence="2">
    <location>
        <begin position="32"/>
        <end position="66"/>
    </location>
</feature>
<proteinExistence type="predicted"/>
<evidence type="ECO:0000313" key="4">
    <source>
        <dbReference type="Proteomes" id="UP001642484"/>
    </source>
</evidence>
<protein>
    <recommendedName>
        <fullName evidence="2">WW domain-containing protein</fullName>
    </recommendedName>
</protein>
<dbReference type="PROSITE" id="PS01159">
    <property type="entry name" value="WW_DOMAIN_1"/>
    <property type="match status" value="3"/>
</dbReference>
<dbReference type="SUPFAM" id="SSF51045">
    <property type="entry name" value="WW domain"/>
    <property type="match status" value="3"/>
</dbReference>
<name>A0ABP0LUE1_9DINO</name>
<feature type="region of interest" description="Disordered" evidence="1">
    <location>
        <begin position="277"/>
        <end position="300"/>
    </location>
</feature>
<dbReference type="EMBL" id="CAXAMN010013891">
    <property type="protein sequence ID" value="CAK9041992.1"/>
    <property type="molecule type" value="Genomic_DNA"/>
</dbReference>
<gene>
    <name evidence="3" type="ORF">CCMP2556_LOCUS22429</name>
</gene>
<dbReference type="Gene3D" id="3.10.450.40">
    <property type="match status" value="1"/>
</dbReference>
<evidence type="ECO:0000259" key="2">
    <source>
        <dbReference type="PROSITE" id="PS50020"/>
    </source>
</evidence>
<dbReference type="Pfam" id="PF11523">
    <property type="entry name" value="DUF3223"/>
    <property type="match status" value="1"/>
</dbReference>
<dbReference type="InterPro" id="IPR036020">
    <property type="entry name" value="WW_dom_sf"/>
</dbReference>
<organism evidence="3 4">
    <name type="scientific">Durusdinium trenchii</name>
    <dbReference type="NCBI Taxonomy" id="1381693"/>
    <lineage>
        <taxon>Eukaryota</taxon>
        <taxon>Sar</taxon>
        <taxon>Alveolata</taxon>
        <taxon>Dinophyceae</taxon>
        <taxon>Suessiales</taxon>
        <taxon>Symbiodiniaceae</taxon>
        <taxon>Durusdinium</taxon>
    </lineage>
</organism>
<feature type="compositionally biased region" description="Low complexity" evidence="1">
    <location>
        <begin position="163"/>
        <end position="172"/>
    </location>
</feature>
<evidence type="ECO:0000313" key="3">
    <source>
        <dbReference type="EMBL" id="CAK9041992.1"/>
    </source>
</evidence>
<sequence>MPLCRCRAQIPGTVWRFLAQTHVRLASGAANVAPPLGWKVCYSERHGKEYFWNPETRKSQWERPESEALLPPDWRAVYSKAHGQHYYWHCATGATQWMRPEATEATEPCAASEPRASVLPNGWEAVWSSDHDRYYYWHAASQQSTWDLPKASPASPSNSMRESAAPVPSPRSSAHRETFGWRKVLHSACTWEELEGEEFNLVKELLSHHPNVTEKIGSGLRGLKSWIRARRHGRDDQPWKVSTSSRQCFTWIANAWAIHVGPIHSVHVAQLGDRHRIRSPGPVGDAPSSAEKLRPGGSFA</sequence>
<dbReference type="Pfam" id="PF00397">
    <property type="entry name" value="WW"/>
    <property type="match status" value="3"/>
</dbReference>
<feature type="region of interest" description="Disordered" evidence="1">
    <location>
        <begin position="147"/>
        <end position="174"/>
    </location>
</feature>
<evidence type="ECO:0000256" key="1">
    <source>
        <dbReference type="SAM" id="MobiDB-lite"/>
    </source>
</evidence>
<accession>A0ABP0LUE1</accession>
<feature type="domain" description="WW" evidence="2">
    <location>
        <begin position="68"/>
        <end position="102"/>
    </location>
</feature>
<dbReference type="PROSITE" id="PS50020">
    <property type="entry name" value="WW_DOMAIN_2"/>
    <property type="match status" value="3"/>
</dbReference>
<comment type="caution">
    <text evidence="3">The sequence shown here is derived from an EMBL/GenBank/DDBJ whole genome shotgun (WGS) entry which is preliminary data.</text>
</comment>
<dbReference type="Gene3D" id="2.20.70.10">
    <property type="match status" value="3"/>
</dbReference>
<keyword evidence="4" id="KW-1185">Reference proteome</keyword>
<dbReference type="SMART" id="SM00456">
    <property type="entry name" value="WW"/>
    <property type="match status" value="3"/>
</dbReference>
<dbReference type="CDD" id="cd00201">
    <property type="entry name" value="WW"/>
    <property type="match status" value="3"/>
</dbReference>
<dbReference type="Proteomes" id="UP001642484">
    <property type="component" value="Unassembled WGS sequence"/>
</dbReference>